<keyword evidence="1" id="KW-1133">Transmembrane helix</keyword>
<organism evidence="2 3">
    <name type="scientific">Martelella alba</name>
    <dbReference type="NCBI Taxonomy" id="2590451"/>
    <lineage>
        <taxon>Bacteria</taxon>
        <taxon>Pseudomonadati</taxon>
        <taxon>Pseudomonadota</taxon>
        <taxon>Alphaproteobacteria</taxon>
        <taxon>Hyphomicrobiales</taxon>
        <taxon>Aurantimonadaceae</taxon>
        <taxon>Martelella</taxon>
    </lineage>
</organism>
<feature type="transmembrane region" description="Helical" evidence="1">
    <location>
        <begin position="29"/>
        <end position="47"/>
    </location>
</feature>
<feature type="transmembrane region" description="Helical" evidence="1">
    <location>
        <begin position="160"/>
        <end position="183"/>
    </location>
</feature>
<gene>
    <name evidence="2" type="ORF">FJU08_08500</name>
</gene>
<reference evidence="2 3" key="1">
    <citation type="submission" date="2019-06" db="EMBL/GenBank/DDBJ databases">
        <authorList>
            <person name="Li M."/>
        </authorList>
    </citation>
    <scope>NUCLEOTIDE SEQUENCE [LARGE SCALE GENOMIC DNA]</scope>
    <source>
        <strain evidence="2 3">BGMRC2036</strain>
    </source>
</reference>
<dbReference type="RefSeq" id="WP_141148542.1">
    <property type="nucleotide sequence ID" value="NZ_VHLG01000003.1"/>
</dbReference>
<sequence>MRNDIIFGALLPYLTFVLGQHFGLSIVHALALGSLFPIATIMVSYFVSRRIAAVSIITLSATLASLAGSLWFNSAYLALLKNSLITGLIGLVFLGSLFAPRPLIFFLAAEGNREKQEKYEGFWQTRPGFRRTMREMTGIWAAALLGEAILRAVLIPLLPINIFLVVSEVMWIAVFAGMMTWSIRYGKRRSKQLEDQSS</sequence>
<evidence type="ECO:0000313" key="3">
    <source>
        <dbReference type="Proteomes" id="UP000318801"/>
    </source>
</evidence>
<keyword evidence="3" id="KW-1185">Reference proteome</keyword>
<keyword evidence="1" id="KW-0472">Membrane</keyword>
<name>A0A506UCX3_9HYPH</name>
<comment type="caution">
    <text evidence="2">The sequence shown here is derived from an EMBL/GenBank/DDBJ whole genome shotgun (WGS) entry which is preliminary data.</text>
</comment>
<accession>A0A506UCX3</accession>
<proteinExistence type="predicted"/>
<evidence type="ECO:0008006" key="4">
    <source>
        <dbReference type="Google" id="ProtNLM"/>
    </source>
</evidence>
<keyword evidence="1" id="KW-0812">Transmembrane</keyword>
<dbReference type="NCBIfam" id="NF041646">
    <property type="entry name" value="VC0807_fam"/>
    <property type="match status" value="1"/>
</dbReference>
<dbReference type="EMBL" id="VHLG01000003">
    <property type="protein sequence ID" value="TPW31770.1"/>
    <property type="molecule type" value="Genomic_DNA"/>
</dbReference>
<dbReference type="AlphaFoldDB" id="A0A506UCX3"/>
<dbReference type="Proteomes" id="UP000318801">
    <property type="component" value="Unassembled WGS sequence"/>
</dbReference>
<feature type="transmembrane region" description="Helical" evidence="1">
    <location>
        <begin position="84"/>
        <end position="109"/>
    </location>
</feature>
<evidence type="ECO:0000313" key="2">
    <source>
        <dbReference type="EMBL" id="TPW31770.1"/>
    </source>
</evidence>
<feature type="transmembrane region" description="Helical" evidence="1">
    <location>
        <begin position="136"/>
        <end position="154"/>
    </location>
</feature>
<feature type="transmembrane region" description="Helical" evidence="1">
    <location>
        <begin position="54"/>
        <end position="72"/>
    </location>
</feature>
<protein>
    <recommendedName>
        <fullName evidence="4">Intracellular septation protein A</fullName>
    </recommendedName>
</protein>
<evidence type="ECO:0000256" key="1">
    <source>
        <dbReference type="SAM" id="Phobius"/>
    </source>
</evidence>
<dbReference type="OrthoDB" id="8410145at2"/>